<keyword evidence="2" id="KW-1185">Reference proteome</keyword>
<proteinExistence type="predicted"/>
<evidence type="ECO:0000313" key="2">
    <source>
        <dbReference type="Proteomes" id="UP000076722"/>
    </source>
</evidence>
<protein>
    <recommendedName>
        <fullName evidence="3">MSP domain-containing protein</fullName>
    </recommendedName>
</protein>
<evidence type="ECO:0008006" key="3">
    <source>
        <dbReference type="Google" id="ProtNLM"/>
    </source>
</evidence>
<dbReference type="Proteomes" id="UP000076722">
    <property type="component" value="Unassembled WGS sequence"/>
</dbReference>
<evidence type="ECO:0000313" key="1">
    <source>
        <dbReference type="EMBL" id="KZS92266.1"/>
    </source>
</evidence>
<dbReference type="EMBL" id="KV419411">
    <property type="protein sequence ID" value="KZS92266.1"/>
    <property type="molecule type" value="Genomic_DNA"/>
</dbReference>
<gene>
    <name evidence="1" type="ORF">SISNIDRAFT_467112</name>
</gene>
<accession>A0A164TCW1</accession>
<name>A0A164TCW1_9AGAM</name>
<reference evidence="1 2" key="1">
    <citation type="journal article" date="2016" name="Mol. Biol. Evol.">
        <title>Comparative Genomics of Early-Diverging Mushroom-Forming Fungi Provides Insights into the Origins of Lignocellulose Decay Capabilities.</title>
        <authorList>
            <person name="Nagy L.G."/>
            <person name="Riley R."/>
            <person name="Tritt A."/>
            <person name="Adam C."/>
            <person name="Daum C."/>
            <person name="Floudas D."/>
            <person name="Sun H."/>
            <person name="Yadav J.S."/>
            <person name="Pangilinan J."/>
            <person name="Larsson K.H."/>
            <person name="Matsuura K."/>
            <person name="Barry K."/>
            <person name="Labutti K."/>
            <person name="Kuo R."/>
            <person name="Ohm R.A."/>
            <person name="Bhattacharya S.S."/>
            <person name="Shirouzu T."/>
            <person name="Yoshinaga Y."/>
            <person name="Martin F.M."/>
            <person name="Grigoriev I.V."/>
            <person name="Hibbett D.S."/>
        </authorList>
    </citation>
    <scope>NUCLEOTIDE SEQUENCE [LARGE SCALE GENOMIC DNA]</scope>
    <source>
        <strain evidence="1 2">HHB9708</strain>
    </source>
</reference>
<dbReference type="AlphaFoldDB" id="A0A164TCW1"/>
<organism evidence="1 2">
    <name type="scientific">Sistotremastrum niveocremeum HHB9708</name>
    <dbReference type="NCBI Taxonomy" id="1314777"/>
    <lineage>
        <taxon>Eukaryota</taxon>
        <taxon>Fungi</taxon>
        <taxon>Dikarya</taxon>
        <taxon>Basidiomycota</taxon>
        <taxon>Agaricomycotina</taxon>
        <taxon>Agaricomycetes</taxon>
        <taxon>Sistotremastrales</taxon>
        <taxon>Sistotremastraceae</taxon>
        <taxon>Sertulicium</taxon>
        <taxon>Sertulicium niveocremeum</taxon>
    </lineage>
</organism>
<sequence length="197" mass="22918">MSDDFAHARAICFPLSLSSYHLSKPEIQFPGIFLPHDPHCSWVDRPEFCDSRSTILLTNNTNSSYRYTVHNNVNLNRGFVALKEFRVTPDSGIICPKDVHEIVFDFIPHTPPVIIKHGLPTNTQNPLEDKTEELKKWRFWIECRRDRSVWRTLGRLLAFWKPKTKLDKVDNDIVYCSDMIRYILVDEDVESVTVVGD</sequence>